<comment type="catalytic activity">
    <reaction evidence="6">
        <text>L-proline + NAD(+) = (S)-1-pyrroline-5-carboxylate + NADH + 2 H(+)</text>
        <dbReference type="Rhea" id="RHEA:14105"/>
        <dbReference type="ChEBI" id="CHEBI:15378"/>
        <dbReference type="ChEBI" id="CHEBI:17388"/>
        <dbReference type="ChEBI" id="CHEBI:57540"/>
        <dbReference type="ChEBI" id="CHEBI:57945"/>
        <dbReference type="ChEBI" id="CHEBI:60039"/>
        <dbReference type="EC" id="1.5.1.2"/>
    </reaction>
</comment>
<dbReference type="InterPro" id="IPR029036">
    <property type="entry name" value="P5CR_dimer"/>
</dbReference>
<dbReference type="GO" id="GO:0005737">
    <property type="term" value="C:cytoplasm"/>
    <property type="evidence" value="ECO:0007669"/>
    <property type="project" value="UniProtKB-SubCell"/>
</dbReference>
<evidence type="ECO:0000256" key="2">
    <source>
        <dbReference type="ARBA" id="ARBA00022650"/>
    </source>
</evidence>
<dbReference type="AlphaFoldDB" id="A0A069CVX7"/>
<comment type="similarity">
    <text evidence="1 6">Belongs to the pyrroline-5-carboxylate reductase family.</text>
</comment>
<feature type="domain" description="Pyrroline-5-carboxylate reductase dimerisation" evidence="10">
    <location>
        <begin position="160"/>
        <end position="261"/>
    </location>
</feature>
<comment type="function">
    <text evidence="5 6">Catalyzes the reduction of 1-pyrroline-5-carboxylate (PCA) to L-proline.</text>
</comment>
<evidence type="ECO:0000256" key="8">
    <source>
        <dbReference type="PIRSR" id="PIRSR000193-1"/>
    </source>
</evidence>
<keyword evidence="3 6" id="KW-0521">NADP</keyword>
<dbReference type="HAMAP" id="MF_01925">
    <property type="entry name" value="P5C_reductase"/>
    <property type="match status" value="1"/>
</dbReference>
<dbReference type="EMBL" id="DF820495">
    <property type="protein sequence ID" value="GAK31629.1"/>
    <property type="molecule type" value="Genomic_DNA"/>
</dbReference>
<comment type="catalytic activity">
    <reaction evidence="6">
        <text>L-proline + NADP(+) = (S)-1-pyrroline-5-carboxylate + NADPH + 2 H(+)</text>
        <dbReference type="Rhea" id="RHEA:14109"/>
        <dbReference type="ChEBI" id="CHEBI:15378"/>
        <dbReference type="ChEBI" id="CHEBI:17388"/>
        <dbReference type="ChEBI" id="CHEBI:57783"/>
        <dbReference type="ChEBI" id="CHEBI:58349"/>
        <dbReference type="ChEBI" id="CHEBI:60039"/>
        <dbReference type="EC" id="1.5.1.2"/>
    </reaction>
</comment>
<feature type="domain" description="Pyrroline-5-carboxylate reductase catalytic N-terminal" evidence="9">
    <location>
        <begin position="3"/>
        <end position="86"/>
    </location>
</feature>
<keyword evidence="6" id="KW-0963">Cytoplasm</keyword>
<dbReference type="PANTHER" id="PTHR11645:SF0">
    <property type="entry name" value="PYRROLINE-5-CARBOXYLATE REDUCTASE 3"/>
    <property type="match status" value="1"/>
</dbReference>
<dbReference type="FunFam" id="1.10.3730.10:FF:000001">
    <property type="entry name" value="Pyrroline-5-carboxylate reductase"/>
    <property type="match status" value="1"/>
</dbReference>
<evidence type="ECO:0000256" key="6">
    <source>
        <dbReference type="HAMAP-Rule" id="MF_01925"/>
    </source>
</evidence>
<comment type="subcellular location">
    <subcellularLocation>
        <location evidence="6">Cytoplasm</location>
    </subcellularLocation>
</comment>
<evidence type="ECO:0000313" key="11">
    <source>
        <dbReference type="EMBL" id="GAK31629.1"/>
    </source>
</evidence>
<dbReference type="PANTHER" id="PTHR11645">
    <property type="entry name" value="PYRROLINE-5-CARBOXYLATE REDUCTASE"/>
    <property type="match status" value="1"/>
</dbReference>
<comment type="pathway">
    <text evidence="6">Amino-acid biosynthesis; L-proline biosynthesis; L-proline from L-glutamate 5-semialdehyde: step 1/1.</text>
</comment>
<dbReference type="EC" id="1.5.1.2" evidence="6 7"/>
<keyword evidence="4 6" id="KW-0560">Oxidoreductase</keyword>
<evidence type="ECO:0000256" key="1">
    <source>
        <dbReference type="ARBA" id="ARBA00005525"/>
    </source>
</evidence>
<protein>
    <recommendedName>
        <fullName evidence="6 7">Pyrroline-5-carboxylate reductase</fullName>
        <shortName evidence="6">P5C reductase</shortName>
        <shortName evidence="6">P5CR</shortName>
        <ecNumber evidence="6 7">1.5.1.2</ecNumber>
    </recommendedName>
    <alternativeName>
        <fullName evidence="6">PCA reductase</fullName>
    </alternativeName>
</protein>
<dbReference type="SUPFAM" id="SSF48179">
    <property type="entry name" value="6-phosphogluconate dehydrogenase C-terminal domain-like"/>
    <property type="match status" value="1"/>
</dbReference>
<dbReference type="Pfam" id="PF14748">
    <property type="entry name" value="P5CR_dimer"/>
    <property type="match status" value="1"/>
</dbReference>
<dbReference type="OrthoDB" id="9805754at2"/>
<dbReference type="GO" id="GO:0004735">
    <property type="term" value="F:pyrroline-5-carboxylate reductase activity"/>
    <property type="evidence" value="ECO:0007669"/>
    <property type="project" value="UniProtKB-UniRule"/>
</dbReference>
<evidence type="ECO:0000256" key="5">
    <source>
        <dbReference type="ARBA" id="ARBA00058118"/>
    </source>
</evidence>
<proteinExistence type="inferred from homology"/>
<feature type="binding site" evidence="8">
    <location>
        <begin position="7"/>
        <end position="12"/>
    </location>
    <ligand>
        <name>NADP(+)</name>
        <dbReference type="ChEBI" id="CHEBI:58349"/>
    </ligand>
</feature>
<keyword evidence="6" id="KW-0028">Amino-acid biosynthesis</keyword>
<evidence type="ECO:0000256" key="7">
    <source>
        <dbReference type="NCBIfam" id="TIGR00112"/>
    </source>
</evidence>
<dbReference type="GO" id="GO:0055129">
    <property type="term" value="P:L-proline biosynthetic process"/>
    <property type="evidence" value="ECO:0007669"/>
    <property type="project" value="UniProtKB-UniRule"/>
</dbReference>
<dbReference type="InterPro" id="IPR036291">
    <property type="entry name" value="NAD(P)-bd_dom_sf"/>
</dbReference>
<sequence>MLTIGFIGAGNMAQAMMRGWSSVGEELSQLVYSPRSAQKVAAELEGVEAVASPADLVAKADMLVLATPVEALESVAAEIKPLLANKPGLIIASVLGGVPLNKLHAALGQQALIVRTLPNVNVAVGGGYTALAFGSAFDDETRGAIAGLFLTLGRAEELPEAQFGAVSALAGSGPAFVAGFVDALAQAGVANGLASQTALNLAKQTILGTVEHLNTLQMTPTQLADSVMTPGGSTAAGWDAMQAGNFNELILQTIQATMQKNAAAE</sequence>
<keyword evidence="2 6" id="KW-0641">Proline biosynthesis</keyword>
<reference evidence="12" key="1">
    <citation type="journal article" date="2014" name="Genome Announc.">
        <title>Draft genome sequence of Weissella oryzae SG25T, isolated from fermented rice grains.</title>
        <authorList>
            <person name="Tanizawa Y."/>
            <person name="Fujisawa T."/>
            <person name="Mochizuki T."/>
            <person name="Kaminuma E."/>
            <person name="Suzuki Y."/>
            <person name="Nakamura Y."/>
            <person name="Tohno M."/>
        </authorList>
    </citation>
    <scope>NUCLEOTIDE SEQUENCE [LARGE SCALE GENOMIC DNA]</scope>
    <source>
        <strain evidence="12">DSM 25784 / JCM 18191 / LMG 30913 / SG25</strain>
    </source>
</reference>
<name>A0A069CVX7_WEIOS</name>
<evidence type="ECO:0000256" key="4">
    <source>
        <dbReference type="ARBA" id="ARBA00023002"/>
    </source>
</evidence>
<evidence type="ECO:0000259" key="10">
    <source>
        <dbReference type="Pfam" id="PF14748"/>
    </source>
</evidence>
<evidence type="ECO:0000256" key="3">
    <source>
        <dbReference type="ARBA" id="ARBA00022857"/>
    </source>
</evidence>
<dbReference type="Gene3D" id="3.40.50.720">
    <property type="entry name" value="NAD(P)-binding Rossmann-like Domain"/>
    <property type="match status" value="1"/>
</dbReference>
<dbReference type="Gene3D" id="1.10.3730.10">
    <property type="entry name" value="ProC C-terminal domain-like"/>
    <property type="match status" value="1"/>
</dbReference>
<dbReference type="eggNOG" id="COG0345">
    <property type="taxonomic scope" value="Bacteria"/>
</dbReference>
<accession>A0A069CVX7</accession>
<dbReference type="InterPro" id="IPR008927">
    <property type="entry name" value="6-PGluconate_DH-like_C_sf"/>
</dbReference>
<organism evidence="11 12">
    <name type="scientific">Weissella oryzae (strain DSM 25784 / JCM 18191 / LMG 30913 / SG25)</name>
    <dbReference type="NCBI Taxonomy" id="1329250"/>
    <lineage>
        <taxon>Bacteria</taxon>
        <taxon>Bacillati</taxon>
        <taxon>Bacillota</taxon>
        <taxon>Bacilli</taxon>
        <taxon>Lactobacillales</taxon>
        <taxon>Lactobacillaceae</taxon>
        <taxon>Weissella</taxon>
    </lineage>
</organism>
<dbReference type="STRING" id="1329250.WOSG25_120210"/>
<dbReference type="Pfam" id="PF03807">
    <property type="entry name" value="F420_oxidored"/>
    <property type="match status" value="1"/>
</dbReference>
<dbReference type="Proteomes" id="UP000030643">
    <property type="component" value="Unassembled WGS sequence"/>
</dbReference>
<dbReference type="SUPFAM" id="SSF51735">
    <property type="entry name" value="NAD(P)-binding Rossmann-fold domains"/>
    <property type="match status" value="1"/>
</dbReference>
<dbReference type="UniPathway" id="UPA00098">
    <property type="reaction ID" value="UER00361"/>
</dbReference>
<dbReference type="InterPro" id="IPR000304">
    <property type="entry name" value="Pyrroline-COOH_reductase"/>
</dbReference>
<dbReference type="RefSeq" id="WP_027699583.1">
    <property type="nucleotide sequence ID" value="NZ_DF820495.1"/>
</dbReference>
<dbReference type="PIRSF" id="PIRSF000193">
    <property type="entry name" value="Pyrrol-5-carb_rd"/>
    <property type="match status" value="1"/>
</dbReference>
<dbReference type="NCBIfam" id="TIGR00112">
    <property type="entry name" value="proC"/>
    <property type="match status" value="1"/>
</dbReference>
<evidence type="ECO:0000313" key="12">
    <source>
        <dbReference type="Proteomes" id="UP000030643"/>
    </source>
</evidence>
<gene>
    <name evidence="6 11" type="primary">proC</name>
    <name evidence="11" type="ORF">WOSG25_120210</name>
</gene>
<keyword evidence="12" id="KW-1185">Reference proteome</keyword>
<dbReference type="InterPro" id="IPR028939">
    <property type="entry name" value="P5C_Rdtase_cat_N"/>
</dbReference>
<evidence type="ECO:0000259" key="9">
    <source>
        <dbReference type="Pfam" id="PF03807"/>
    </source>
</evidence>